<feature type="transmembrane region" description="Helical" evidence="2">
    <location>
        <begin position="405"/>
        <end position="427"/>
    </location>
</feature>
<reference evidence="3 4" key="1">
    <citation type="submission" date="2023-03" db="EMBL/GenBank/DDBJ databases">
        <title>Paludisphaera mucosa sp. nov. a novel planctomycete from northern fen.</title>
        <authorList>
            <person name="Ivanova A."/>
        </authorList>
    </citation>
    <scope>NUCLEOTIDE SEQUENCE [LARGE SCALE GENOMIC DNA]</scope>
    <source>
        <strain evidence="3 4">Pla2</strain>
    </source>
</reference>
<dbReference type="EMBL" id="JARRAG010000001">
    <property type="protein sequence ID" value="MDG3002676.1"/>
    <property type="molecule type" value="Genomic_DNA"/>
</dbReference>
<evidence type="ECO:0000313" key="3">
    <source>
        <dbReference type="EMBL" id="MDG3002676.1"/>
    </source>
</evidence>
<proteinExistence type="predicted"/>
<feature type="transmembrane region" description="Helical" evidence="2">
    <location>
        <begin position="21"/>
        <end position="39"/>
    </location>
</feature>
<feature type="transmembrane region" description="Helical" evidence="2">
    <location>
        <begin position="606"/>
        <end position="629"/>
    </location>
</feature>
<evidence type="ECO:0000313" key="4">
    <source>
        <dbReference type="Proteomes" id="UP001216907"/>
    </source>
</evidence>
<feature type="transmembrane region" description="Helical" evidence="2">
    <location>
        <begin position="557"/>
        <end position="576"/>
    </location>
</feature>
<feature type="transmembrane region" description="Helical" evidence="2">
    <location>
        <begin position="237"/>
        <end position="261"/>
    </location>
</feature>
<evidence type="ECO:0000256" key="2">
    <source>
        <dbReference type="SAM" id="Phobius"/>
    </source>
</evidence>
<feature type="transmembrane region" description="Helical" evidence="2">
    <location>
        <begin position="582"/>
        <end position="599"/>
    </location>
</feature>
<sequence>MFAGPIIAREVLTAPRSLRYYLWRASFACFLFILLWTAWQSIVGWQDVRELGLMARFGGVLYGMFAMLQLTLMLFFAPLSTAAAVAYEKDRRTFTLLLMTALSDLEIVLGKLVAGLLHIVVMLGAGIGLLSLCALFGGISFGQVLNLFAVTAASGVAGGAMGLLIALWRDRTFQSISLTILMVVFSVTGVELFSVFFPDLRFLGVPVKEVLNPYRAMIAVLYPTSDQATGLVRASSLVYIGVRLTFAAVIVAIGTYMLRVWNPGSKEPREKGEEDAEVVETLVEVAEAVPAEAAATGVGATLRREAGGTEAGDRAAVAVTSGGGDPGFEPVGGATTGLHVPRRTHRRLALAPRPYRKPWTNPILWRELKTRAYGSKPLIIKACYLLLFALGVGFFLSLSKGMEEPLASGLGLIPVGLAILSLVLINAQGVTALTSERDTGALDLLLVTELSPAHFIYGKLFGALYNAKEMVILPLLLAAYLWGTGRLSGENLVFFTVDYLLFCHFAAMLGLHDAITYTSSRTAVAHSLGTIFFLMVGILLCAYLIIFSDREFGRQLLSFMIFIGAGSVALFGSLGARNPSSAIALVALLTPFCSFYCIISLLNGDFLAALLVSAGVYGFALMAMLVPAVGDFDIALGRTNAIQG</sequence>
<dbReference type="PANTHER" id="PTHR43471:SF12">
    <property type="entry name" value="HYPOTHETICAL MEMBRANE PROTEIN, CONSERVED"/>
    <property type="match status" value="1"/>
</dbReference>
<feature type="transmembrane region" description="Helical" evidence="2">
    <location>
        <begin position="523"/>
        <end position="545"/>
    </location>
</feature>
<feature type="transmembrane region" description="Helical" evidence="2">
    <location>
        <begin position="463"/>
        <end position="483"/>
    </location>
</feature>
<feature type="transmembrane region" description="Helical" evidence="2">
    <location>
        <begin position="175"/>
        <end position="197"/>
    </location>
</feature>
<evidence type="ECO:0000256" key="1">
    <source>
        <dbReference type="SAM" id="MobiDB-lite"/>
    </source>
</evidence>
<accession>A0ABT6F515</accession>
<gene>
    <name evidence="3" type="ORF">PZE19_02655</name>
</gene>
<feature type="transmembrane region" description="Helical" evidence="2">
    <location>
        <begin position="147"/>
        <end position="168"/>
    </location>
</feature>
<feature type="region of interest" description="Disordered" evidence="1">
    <location>
        <begin position="318"/>
        <end position="340"/>
    </location>
</feature>
<dbReference type="PANTHER" id="PTHR43471">
    <property type="entry name" value="ABC TRANSPORTER PERMEASE"/>
    <property type="match status" value="1"/>
</dbReference>
<feature type="transmembrane region" description="Helical" evidence="2">
    <location>
        <begin position="378"/>
        <end position="399"/>
    </location>
</feature>
<keyword evidence="2" id="KW-0812">Transmembrane</keyword>
<feature type="transmembrane region" description="Helical" evidence="2">
    <location>
        <begin position="108"/>
        <end position="141"/>
    </location>
</feature>
<keyword evidence="2" id="KW-0472">Membrane</keyword>
<name>A0ABT6F515_9BACT</name>
<comment type="caution">
    <text evidence="3">The sequence shown here is derived from an EMBL/GenBank/DDBJ whole genome shotgun (WGS) entry which is preliminary data.</text>
</comment>
<organism evidence="3 4">
    <name type="scientific">Paludisphaera mucosa</name>
    <dbReference type="NCBI Taxonomy" id="3030827"/>
    <lineage>
        <taxon>Bacteria</taxon>
        <taxon>Pseudomonadati</taxon>
        <taxon>Planctomycetota</taxon>
        <taxon>Planctomycetia</taxon>
        <taxon>Isosphaerales</taxon>
        <taxon>Isosphaeraceae</taxon>
        <taxon>Paludisphaera</taxon>
    </lineage>
</organism>
<feature type="transmembrane region" description="Helical" evidence="2">
    <location>
        <begin position="492"/>
        <end position="511"/>
    </location>
</feature>
<keyword evidence="2" id="KW-1133">Transmembrane helix</keyword>
<dbReference type="RefSeq" id="WP_277859040.1">
    <property type="nucleotide sequence ID" value="NZ_JARRAG010000001.1"/>
</dbReference>
<protein>
    <submittedName>
        <fullName evidence="3">ABC transporter permease subunit</fullName>
    </submittedName>
</protein>
<feature type="transmembrane region" description="Helical" evidence="2">
    <location>
        <begin position="59"/>
        <end position="87"/>
    </location>
</feature>
<dbReference type="Proteomes" id="UP001216907">
    <property type="component" value="Unassembled WGS sequence"/>
</dbReference>
<keyword evidence="4" id="KW-1185">Reference proteome</keyword>